<evidence type="ECO:0000259" key="2">
    <source>
        <dbReference type="PROSITE" id="PS50188"/>
    </source>
</evidence>
<feature type="compositionally biased region" description="Low complexity" evidence="1">
    <location>
        <begin position="570"/>
        <end position="582"/>
    </location>
</feature>
<dbReference type="AlphaFoldDB" id="A0A9P7B4K0"/>
<dbReference type="EMBL" id="PUHR01000194">
    <property type="protein sequence ID" value="KAG0659332.1"/>
    <property type="molecule type" value="Genomic_DNA"/>
</dbReference>
<evidence type="ECO:0000313" key="3">
    <source>
        <dbReference type="EMBL" id="KAG0659332.1"/>
    </source>
</evidence>
<dbReference type="SMART" id="SM00449">
    <property type="entry name" value="SPRY"/>
    <property type="match status" value="1"/>
</dbReference>
<feature type="compositionally biased region" description="Basic and acidic residues" evidence="1">
    <location>
        <begin position="203"/>
        <end position="222"/>
    </location>
</feature>
<feature type="compositionally biased region" description="Basic and acidic residues" evidence="1">
    <location>
        <begin position="628"/>
        <end position="640"/>
    </location>
</feature>
<feature type="compositionally biased region" description="Low complexity" evidence="1">
    <location>
        <begin position="615"/>
        <end position="627"/>
    </location>
</feature>
<accession>A0A9P7B4K0</accession>
<feature type="region of interest" description="Disordered" evidence="1">
    <location>
        <begin position="418"/>
        <end position="439"/>
    </location>
</feature>
<reference evidence="3 4" key="1">
    <citation type="submission" date="2020-11" db="EMBL/GenBank/DDBJ databases">
        <title>Kefir isolates.</title>
        <authorList>
            <person name="Marcisauskas S."/>
            <person name="Kim Y."/>
            <person name="Blasche S."/>
        </authorList>
    </citation>
    <scope>NUCLEOTIDE SEQUENCE [LARGE SCALE GENOMIC DNA]</scope>
    <source>
        <strain evidence="3 4">OG2</strain>
    </source>
</reference>
<dbReference type="Proteomes" id="UP000750334">
    <property type="component" value="Unassembled WGS sequence"/>
</dbReference>
<sequence>MSTYMNPVDKEFLEALYPQYLLKQPIALQLWSSYYEHKKLFYKSKTNELKNKNRRGSFNRTLSEGFDISKEDSLTPSNELDNCHINQLSPNTRREIWQNLRKLGVLGTMPYESASDHYVVQLYKYFYLGDKAIKFNSIGTGGSLRVHEEPADESAKRKSCDRNKYTTSDSDAGSDSRTNSNDSDNKNIASDSRSAGNINDDNDNIKGKNETETEQGDSKPEQNVDSLYYSNLGETKVPAVSKKNDTPVNIYDSLFYPLPTRWLQQPGNSVLLSNDGLSRISPNPHWKSYMKIESSENMSAYGRDRMKDTGMTANGQKYEYATTWSNMRVSYRGVGIYYYEIRVLNVSSSQGGANSNILVGYKLQLTNNPTNGPSADSNMDNAIIDNSVSSVHFMEMAHNSEETNEDPDAGPYVRPYITEPNDFTETGNQRTRQGISATRNEGKPIPGFYAYSGYDGKISGPRQIADYNEPFGRDDVIGCGINFIDGTIFYTKNGVHLGTAFRDVTKGEFIPAIALRPGNTATTNFGLYEEFVFDIMSYQNKLKLTGYEYIFNSLSSMNDDDYETTEKSPKNTNSTTSTSTNSRAFQRVGTSDSSSDSNSEDNDNDVEMDNDNEDNNSINQSESLQSSEKSEIPDTTQDKLKIFQLGPDTRIRGTKMVRPPTNRINYINTEDDSIPSTLNVLINDYLIHEGMIDVAKGFLNDLRKDANGRNGTDYSEDETSMVNEANNEVDVIEHNEAQIVGEEELLKMRYEIRKLIIDGEIRKCIEYISNELMGLLESKVLLLFDLKVSYFLLEIKKNDKPINEILDIAHDLYIEFAQNNLYESELRKKFEKELFNISGLLAYENPIKEAPEDLSVYLSDDYLQDRLFQVVNSNILDFLGKDSSCALNDVIGYTRAMLNTFGNYDLHRKNGKPRYYKLINIDEDILNI</sequence>
<feature type="compositionally biased region" description="Polar residues" evidence="1">
    <location>
        <begin position="421"/>
        <end position="439"/>
    </location>
</feature>
<feature type="region of interest" description="Disordered" evidence="1">
    <location>
        <begin position="560"/>
        <end position="640"/>
    </location>
</feature>
<dbReference type="InterPro" id="IPR024964">
    <property type="entry name" value="CTLH/CRA"/>
</dbReference>
<organism evidence="3 4">
    <name type="scientific">Maudiozyma exigua</name>
    <name type="common">Yeast</name>
    <name type="synonym">Kazachstania exigua</name>
    <dbReference type="NCBI Taxonomy" id="34358"/>
    <lineage>
        <taxon>Eukaryota</taxon>
        <taxon>Fungi</taxon>
        <taxon>Dikarya</taxon>
        <taxon>Ascomycota</taxon>
        <taxon>Saccharomycotina</taxon>
        <taxon>Saccharomycetes</taxon>
        <taxon>Saccharomycetales</taxon>
        <taxon>Saccharomycetaceae</taxon>
        <taxon>Maudiozyma</taxon>
    </lineage>
</organism>
<comment type="caution">
    <text evidence="3">The sequence shown here is derived from an EMBL/GenBank/DDBJ whole genome shotgun (WGS) entry which is preliminary data.</text>
</comment>
<evidence type="ECO:0000256" key="1">
    <source>
        <dbReference type="SAM" id="MobiDB-lite"/>
    </source>
</evidence>
<dbReference type="PROSITE" id="PS50896">
    <property type="entry name" value="LISH"/>
    <property type="match status" value="1"/>
</dbReference>
<dbReference type="Gene3D" id="2.60.120.920">
    <property type="match status" value="1"/>
</dbReference>
<dbReference type="Pfam" id="PF00622">
    <property type="entry name" value="SPRY"/>
    <property type="match status" value="1"/>
</dbReference>
<feature type="domain" description="B30.2/SPRY" evidence="2">
    <location>
        <begin position="259"/>
        <end position="530"/>
    </location>
</feature>
<proteinExistence type="predicted"/>
<gene>
    <name evidence="3" type="ORF">C6P45_001874</name>
</gene>
<dbReference type="SUPFAM" id="SSF49899">
    <property type="entry name" value="Concanavalin A-like lectins/glucanases"/>
    <property type="match status" value="1"/>
</dbReference>
<feature type="compositionally biased region" description="Acidic residues" evidence="1">
    <location>
        <begin position="598"/>
        <end position="614"/>
    </location>
</feature>
<dbReference type="InterPro" id="IPR013320">
    <property type="entry name" value="ConA-like_dom_sf"/>
</dbReference>
<keyword evidence="4" id="KW-1185">Reference proteome</keyword>
<dbReference type="PANTHER" id="PTHR12864">
    <property type="entry name" value="RAN BINDING PROTEIN 9-RELATED"/>
    <property type="match status" value="1"/>
</dbReference>
<dbReference type="InterPro" id="IPR013144">
    <property type="entry name" value="CRA_dom"/>
</dbReference>
<dbReference type="InterPro" id="IPR003877">
    <property type="entry name" value="SPRY_dom"/>
</dbReference>
<dbReference type="Pfam" id="PF10607">
    <property type="entry name" value="CTLH"/>
    <property type="match status" value="1"/>
</dbReference>
<dbReference type="InterPro" id="IPR043136">
    <property type="entry name" value="B30.2/SPRY_sf"/>
</dbReference>
<feature type="compositionally biased region" description="Basic and acidic residues" evidence="1">
    <location>
        <begin position="145"/>
        <end position="164"/>
    </location>
</feature>
<dbReference type="InterPro" id="IPR050618">
    <property type="entry name" value="Ubq-SigPath_Reg"/>
</dbReference>
<name>A0A9P7B4K0_MAUEX</name>
<dbReference type="InterPro" id="IPR001870">
    <property type="entry name" value="B30.2/SPRY"/>
</dbReference>
<feature type="region of interest" description="Disordered" evidence="1">
    <location>
        <begin position="140"/>
        <end position="224"/>
    </location>
</feature>
<protein>
    <recommendedName>
        <fullName evidence="2">B30.2/SPRY domain-containing protein</fullName>
    </recommendedName>
</protein>
<dbReference type="PROSITE" id="PS50188">
    <property type="entry name" value="B302_SPRY"/>
    <property type="match status" value="1"/>
</dbReference>
<dbReference type="InterPro" id="IPR006594">
    <property type="entry name" value="LisH"/>
</dbReference>
<dbReference type="OrthoDB" id="25503at2759"/>
<evidence type="ECO:0000313" key="4">
    <source>
        <dbReference type="Proteomes" id="UP000750334"/>
    </source>
</evidence>
<dbReference type="SMART" id="SM00757">
    <property type="entry name" value="CRA"/>
    <property type="match status" value="1"/>
</dbReference>